<dbReference type="Pfam" id="PF02348">
    <property type="entry name" value="CTP_transf_3"/>
    <property type="match status" value="1"/>
</dbReference>
<reference evidence="3" key="1">
    <citation type="submission" date="2025-08" db="UniProtKB">
        <authorList>
            <consortium name="RefSeq"/>
        </authorList>
    </citation>
    <scope>IDENTIFICATION</scope>
    <source>
        <strain evidence="3">14028-0561.14</strain>
        <tissue evidence="3">Whole fly</tissue>
    </source>
</reference>
<dbReference type="GeneID" id="108083000"/>
<evidence type="ECO:0000256" key="1">
    <source>
        <dbReference type="SAM" id="SignalP"/>
    </source>
</evidence>
<evidence type="ECO:0000313" key="3">
    <source>
        <dbReference type="RefSeq" id="XP_070142261.1"/>
    </source>
</evidence>
<dbReference type="GO" id="GO:0016779">
    <property type="term" value="F:nucleotidyltransferase activity"/>
    <property type="evidence" value="ECO:0007669"/>
    <property type="project" value="UniProtKB-KW"/>
</dbReference>
<feature type="signal peptide" evidence="1">
    <location>
        <begin position="1"/>
        <end position="21"/>
    </location>
</feature>
<keyword evidence="3" id="KW-0808">Transferase</keyword>
<proteinExistence type="predicted"/>
<dbReference type="InterPro" id="IPR050793">
    <property type="entry name" value="CMP-NeuNAc_synthase"/>
</dbReference>
<sequence>MLFTRHALCFIFTLFVVKISCTDLCLENNIHALILARGGSKGIKLKNLAQVGGYSLLARTIKTIKNSSCFKHIWVSTDDKNIALEAQKFGALVHHRPLQFARDDTPSIDAIAEFLNSHTTIQDFALFQCTSVFLKTNYIQEAVQKFESHDCVFAAKRSHYLRWKMVDGFLVPAEFNLTSRPRRQDWKGDIVETGMFYFSRRRLVDIGLLQNNRCSIVEIDANDGLEIDSGHDLTMAKYILSSRTKIDL</sequence>
<dbReference type="PANTHER" id="PTHR21485:SF3">
    <property type="entry name" value="N-ACYLNEURAMINATE CYTIDYLYLTRANSFERASE"/>
    <property type="match status" value="1"/>
</dbReference>
<dbReference type="Proteomes" id="UP001652661">
    <property type="component" value="Chromosome 3L"/>
</dbReference>
<dbReference type="SUPFAM" id="SSF53448">
    <property type="entry name" value="Nucleotide-diphospho-sugar transferases"/>
    <property type="match status" value="1"/>
</dbReference>
<name>A0ABM4GHR2_DROKI</name>
<protein>
    <submittedName>
        <fullName evidence="3">N-acylneuraminate cytidylyltransferase isoform X1</fullName>
    </submittedName>
</protein>
<dbReference type="CDD" id="cd02513">
    <property type="entry name" value="CMP-NeuAc_Synthase"/>
    <property type="match status" value="1"/>
</dbReference>
<keyword evidence="2" id="KW-1185">Reference proteome</keyword>
<gene>
    <name evidence="3" type="primary">Csas</name>
</gene>
<dbReference type="InterPro" id="IPR003329">
    <property type="entry name" value="Cytidylyl_trans"/>
</dbReference>
<accession>A0ABM4GHR2</accession>
<dbReference type="InterPro" id="IPR029044">
    <property type="entry name" value="Nucleotide-diphossugar_trans"/>
</dbReference>
<evidence type="ECO:0000313" key="2">
    <source>
        <dbReference type="Proteomes" id="UP001652661"/>
    </source>
</evidence>
<dbReference type="Gene3D" id="3.90.550.10">
    <property type="entry name" value="Spore Coat Polysaccharide Biosynthesis Protein SpsA, Chain A"/>
    <property type="match status" value="1"/>
</dbReference>
<dbReference type="RefSeq" id="XP_070142261.1">
    <property type="nucleotide sequence ID" value="XM_070286160.1"/>
</dbReference>
<keyword evidence="1" id="KW-0732">Signal</keyword>
<dbReference type="PANTHER" id="PTHR21485">
    <property type="entry name" value="HAD SUPERFAMILY MEMBERS CMAS AND KDSC"/>
    <property type="match status" value="1"/>
</dbReference>
<feature type="chain" id="PRO_5046687752" evidence="1">
    <location>
        <begin position="22"/>
        <end position="248"/>
    </location>
</feature>
<organism evidence="2 3">
    <name type="scientific">Drosophila kikkawai</name>
    <name type="common">Fruit fly</name>
    <dbReference type="NCBI Taxonomy" id="30033"/>
    <lineage>
        <taxon>Eukaryota</taxon>
        <taxon>Metazoa</taxon>
        <taxon>Ecdysozoa</taxon>
        <taxon>Arthropoda</taxon>
        <taxon>Hexapoda</taxon>
        <taxon>Insecta</taxon>
        <taxon>Pterygota</taxon>
        <taxon>Neoptera</taxon>
        <taxon>Endopterygota</taxon>
        <taxon>Diptera</taxon>
        <taxon>Brachycera</taxon>
        <taxon>Muscomorpha</taxon>
        <taxon>Ephydroidea</taxon>
        <taxon>Drosophilidae</taxon>
        <taxon>Drosophila</taxon>
        <taxon>Sophophora</taxon>
    </lineage>
</organism>
<keyword evidence="3" id="KW-0548">Nucleotidyltransferase</keyword>